<organism evidence="6 7">
    <name type="scientific">Lactobacillus rodentium</name>
    <dbReference type="NCBI Taxonomy" id="947835"/>
    <lineage>
        <taxon>Bacteria</taxon>
        <taxon>Bacillati</taxon>
        <taxon>Bacillota</taxon>
        <taxon>Bacilli</taxon>
        <taxon>Lactobacillales</taxon>
        <taxon>Lactobacillaceae</taxon>
        <taxon>Lactobacillus</taxon>
    </lineage>
</organism>
<dbReference type="RefSeq" id="WP_117118272.1">
    <property type="nucleotide sequence ID" value="NZ_BFBY01000005.1"/>
</dbReference>
<comment type="caution">
    <text evidence="6">The sequence shown here is derived from an EMBL/GenBank/DDBJ whole genome shotgun (WGS) entry which is preliminary data.</text>
</comment>
<dbReference type="PROSITE" id="PS00775">
    <property type="entry name" value="GLYCOSYL_HYDROL_F3"/>
    <property type="match status" value="1"/>
</dbReference>
<dbReference type="GO" id="GO:0008422">
    <property type="term" value="F:beta-glucosidase activity"/>
    <property type="evidence" value="ECO:0007669"/>
    <property type="project" value="UniProtKB-ARBA"/>
</dbReference>
<dbReference type="EMBL" id="BFBY01000005">
    <property type="protein sequence ID" value="GBG04935.1"/>
    <property type="molecule type" value="Genomic_DNA"/>
</dbReference>
<dbReference type="PANTHER" id="PTHR42715:SF10">
    <property type="entry name" value="BETA-GLUCOSIDASE"/>
    <property type="match status" value="1"/>
</dbReference>
<protein>
    <submittedName>
        <fullName evidence="6">Beta-glucosidase</fullName>
    </submittedName>
</protein>
<proteinExistence type="inferred from homology"/>
<dbReference type="Pfam" id="PF01915">
    <property type="entry name" value="Glyco_hydro_3_C"/>
    <property type="match status" value="1"/>
</dbReference>
<dbReference type="FunFam" id="2.60.40.10:FF:000495">
    <property type="entry name" value="Periplasmic beta-glucosidase"/>
    <property type="match status" value="1"/>
</dbReference>
<dbReference type="AlphaFoldDB" id="A0A2Z6TDE8"/>
<dbReference type="OrthoDB" id="9805821at2"/>
<gene>
    <name evidence="6" type="ORF">LrDSM24759_08490</name>
</gene>
<dbReference type="Gene3D" id="3.20.20.300">
    <property type="entry name" value="Glycoside hydrolase, family 3, N-terminal domain"/>
    <property type="match status" value="2"/>
</dbReference>
<feature type="domain" description="Fibronectin type III-like" evidence="5">
    <location>
        <begin position="575"/>
        <end position="645"/>
    </location>
</feature>
<dbReference type="Pfam" id="PF00933">
    <property type="entry name" value="Glyco_hydro_3"/>
    <property type="match status" value="1"/>
</dbReference>
<name>A0A2Z6TDE8_9LACO</name>
<evidence type="ECO:0000259" key="5">
    <source>
        <dbReference type="SMART" id="SM01217"/>
    </source>
</evidence>
<dbReference type="SMART" id="SM01217">
    <property type="entry name" value="Fn3_like"/>
    <property type="match status" value="1"/>
</dbReference>
<dbReference type="InterPro" id="IPR036881">
    <property type="entry name" value="Glyco_hydro_3_C_sf"/>
</dbReference>
<accession>A0A2Z6TDE8</accession>
<keyword evidence="7" id="KW-1185">Reference proteome</keyword>
<dbReference type="InterPro" id="IPR026891">
    <property type="entry name" value="Fn3-like"/>
</dbReference>
<dbReference type="SUPFAM" id="SSF51445">
    <property type="entry name" value="(Trans)glycosidases"/>
    <property type="match status" value="1"/>
</dbReference>
<dbReference type="InterPro" id="IPR001764">
    <property type="entry name" value="Glyco_hydro_3_N"/>
</dbReference>
<dbReference type="PANTHER" id="PTHR42715">
    <property type="entry name" value="BETA-GLUCOSIDASE"/>
    <property type="match status" value="1"/>
</dbReference>
<dbReference type="Proteomes" id="UP000257317">
    <property type="component" value="Unassembled WGS sequence"/>
</dbReference>
<dbReference type="PRINTS" id="PR00133">
    <property type="entry name" value="GLHYDRLASE3"/>
</dbReference>
<evidence type="ECO:0000256" key="1">
    <source>
        <dbReference type="ARBA" id="ARBA00005336"/>
    </source>
</evidence>
<dbReference type="InterPro" id="IPR002772">
    <property type="entry name" value="Glyco_hydro_3_C"/>
</dbReference>
<dbReference type="Pfam" id="PF14310">
    <property type="entry name" value="Fn3-like"/>
    <property type="match status" value="1"/>
</dbReference>
<evidence type="ECO:0000313" key="7">
    <source>
        <dbReference type="Proteomes" id="UP000257317"/>
    </source>
</evidence>
<dbReference type="InterPro" id="IPR036962">
    <property type="entry name" value="Glyco_hydro_3_N_sf"/>
</dbReference>
<dbReference type="InterPro" id="IPR019800">
    <property type="entry name" value="Glyco_hydro_3_AS"/>
</dbReference>
<dbReference type="InterPro" id="IPR017853">
    <property type="entry name" value="GH"/>
</dbReference>
<keyword evidence="4" id="KW-0326">Glycosidase</keyword>
<dbReference type="InterPro" id="IPR050288">
    <property type="entry name" value="Cellulose_deg_GH3"/>
</dbReference>
<keyword evidence="2 4" id="KW-0378">Hydrolase</keyword>
<dbReference type="InterPro" id="IPR013783">
    <property type="entry name" value="Ig-like_fold"/>
</dbReference>
<comment type="similarity">
    <text evidence="1 4">Belongs to the glycosyl hydrolase 3 family.</text>
</comment>
<evidence type="ECO:0000256" key="3">
    <source>
        <dbReference type="ARBA" id="ARBA00023277"/>
    </source>
</evidence>
<dbReference type="GO" id="GO:0005975">
    <property type="term" value="P:carbohydrate metabolic process"/>
    <property type="evidence" value="ECO:0007669"/>
    <property type="project" value="InterPro"/>
</dbReference>
<evidence type="ECO:0000256" key="4">
    <source>
        <dbReference type="RuleBase" id="RU361161"/>
    </source>
</evidence>
<keyword evidence="3" id="KW-0119">Carbohydrate metabolism</keyword>
<evidence type="ECO:0000313" key="6">
    <source>
        <dbReference type="EMBL" id="GBG04935.1"/>
    </source>
</evidence>
<sequence length="734" mass="81465">MVKIDLDFVKELTLKERAELVTGKDFWFTASVPRVKSMMMTDGPSGLRKQADGADALGINASVDAVCFPSSALTASSFDEKMLFKLGENLGIAASAENIGVLLGPGVNIKRSPLAGRNFEYFSEDPLLTGKMGVAYVKGVQSKEVGVSVKHFAANNREDQRFTSSSNIDERTLREIYLSQFERIVTETQPATIMCSYNRLNGVLNSQNQHLLTDILRNEWGFEGFVMSDWGAVADHVAALKAGLDLEMPGKGEASVDEIVTAVKEGQLDEATLNRSVLRILKIVEKWGKNHAEKVNYDKDQQHEFARKLADESIILLKNENQQLPLNTEKSIAIIGKLAQKPRYEGGGSSHVNAHHLVTPFEAAPKNAEYASGYDLTTNEPDNELERKAVDLAKQKDQVVFFAGFPEEMETEGFDKKSIALPENQNHLLTEIIKVNPNVVVVLENGSVVEMPWADQVPAIVETYLAGEAVGEATWDILTGKVNPSGKLSETFPIKLADNPTYLTFDASKKEENYHEGIFVGYRYYDSKGVPVRFPFGHGLSYTEFEYSNLQISEKENSVAVNFEIKNVGQRSGKEVAQLYVGNKTSFIEKPKKELRAFTKVNLEPGESKKVTLFLPRRDFAWYNAEKASWQIDNGSYEIFVGSSVADIRLKDKFTLTIGTTPTVKINRDTYINEIINSKDPVIKKALQTSGLGSELEKILSPENEAIFANMPLRALGMVNIPDEMVKNFIAEAN</sequence>
<dbReference type="SUPFAM" id="SSF52279">
    <property type="entry name" value="Beta-D-glucan exohydrolase, C-terminal domain"/>
    <property type="match status" value="1"/>
</dbReference>
<evidence type="ECO:0000256" key="2">
    <source>
        <dbReference type="ARBA" id="ARBA00022801"/>
    </source>
</evidence>
<dbReference type="Gene3D" id="3.40.50.1700">
    <property type="entry name" value="Glycoside hydrolase family 3 C-terminal domain"/>
    <property type="match status" value="2"/>
</dbReference>
<dbReference type="Gene3D" id="2.60.40.10">
    <property type="entry name" value="Immunoglobulins"/>
    <property type="match status" value="1"/>
</dbReference>
<reference evidence="7" key="1">
    <citation type="submission" date="2018-03" db="EMBL/GenBank/DDBJ databases">
        <title>New taxa in the Lactobacillus gasseri group.</title>
        <authorList>
            <person name="Tanizawa Y."/>
            <person name="Tohno M."/>
            <person name="Endo A."/>
            <person name="Arita M."/>
        </authorList>
    </citation>
    <scope>NUCLEOTIDE SEQUENCE [LARGE SCALE GENOMIC DNA]</scope>
    <source>
        <strain evidence="7">DSM 24759</strain>
    </source>
</reference>